<dbReference type="EMBL" id="AP023086">
    <property type="protein sequence ID" value="BCD97654.1"/>
    <property type="molecule type" value="Genomic_DNA"/>
</dbReference>
<dbReference type="EC" id="3.6.1.9" evidence="4"/>
<comment type="caution">
    <text evidence="4">Lacks conserved residue(s) required for the propagation of feature annotation.</text>
</comment>
<feature type="active site" description="Proton acceptor" evidence="4">
    <location>
        <position position="76"/>
    </location>
</feature>
<comment type="similarity">
    <text evidence="4">Belongs to the Maf family. YhdE subfamily.</text>
</comment>
<evidence type="ECO:0000313" key="5">
    <source>
        <dbReference type="EMBL" id="BCD97654.1"/>
    </source>
</evidence>
<dbReference type="InterPro" id="IPR003697">
    <property type="entry name" value="Maf-like"/>
</dbReference>
<dbReference type="GO" id="GO:0047429">
    <property type="term" value="F:nucleoside triphosphate diphosphatase activity"/>
    <property type="evidence" value="ECO:0007669"/>
    <property type="project" value="UniProtKB-EC"/>
</dbReference>
<dbReference type="GO" id="GO:0009117">
    <property type="term" value="P:nucleotide metabolic process"/>
    <property type="evidence" value="ECO:0007669"/>
    <property type="project" value="UniProtKB-KW"/>
</dbReference>
<keyword evidence="4" id="KW-0963">Cytoplasm</keyword>
<feature type="site" description="Important for substrate specificity" evidence="4">
    <location>
        <position position="77"/>
    </location>
</feature>
<accession>A0AAN2BK57</accession>
<keyword evidence="6" id="KW-1185">Reference proteome</keyword>
<organism evidence="5 6">
    <name type="scientific">Marinagarivorans cellulosilyticus</name>
    <dbReference type="NCBI Taxonomy" id="2721545"/>
    <lineage>
        <taxon>Bacteria</taxon>
        <taxon>Pseudomonadati</taxon>
        <taxon>Pseudomonadota</taxon>
        <taxon>Gammaproteobacteria</taxon>
        <taxon>Cellvibrionales</taxon>
        <taxon>Cellvibrionaceae</taxon>
        <taxon>Marinagarivorans</taxon>
    </lineage>
</organism>
<feature type="site" description="Important for substrate specificity" evidence="4">
    <location>
        <position position="159"/>
    </location>
</feature>
<dbReference type="KEGG" id="marq:MARGE09_P1855"/>
<comment type="catalytic activity">
    <reaction evidence="4">
        <text>UTP + H2O = UMP + diphosphate + H(+)</text>
        <dbReference type="Rhea" id="RHEA:29395"/>
        <dbReference type="ChEBI" id="CHEBI:15377"/>
        <dbReference type="ChEBI" id="CHEBI:15378"/>
        <dbReference type="ChEBI" id="CHEBI:33019"/>
        <dbReference type="ChEBI" id="CHEBI:46398"/>
        <dbReference type="ChEBI" id="CHEBI:57865"/>
        <dbReference type="EC" id="3.6.1.9"/>
    </reaction>
</comment>
<dbReference type="InterPro" id="IPR029001">
    <property type="entry name" value="ITPase-like_fam"/>
</dbReference>
<dbReference type="HAMAP" id="MF_00528">
    <property type="entry name" value="Maf"/>
    <property type="match status" value="1"/>
</dbReference>
<evidence type="ECO:0000256" key="2">
    <source>
        <dbReference type="ARBA" id="ARBA00022801"/>
    </source>
</evidence>
<evidence type="ECO:0000313" key="6">
    <source>
        <dbReference type="Proteomes" id="UP001320119"/>
    </source>
</evidence>
<comment type="catalytic activity">
    <reaction evidence="4">
        <text>dTTP + H2O = dTMP + diphosphate + H(+)</text>
        <dbReference type="Rhea" id="RHEA:28534"/>
        <dbReference type="ChEBI" id="CHEBI:15377"/>
        <dbReference type="ChEBI" id="CHEBI:15378"/>
        <dbReference type="ChEBI" id="CHEBI:33019"/>
        <dbReference type="ChEBI" id="CHEBI:37568"/>
        <dbReference type="ChEBI" id="CHEBI:63528"/>
        <dbReference type="EC" id="3.6.1.9"/>
    </reaction>
</comment>
<dbReference type="RefSeq" id="WP_236987116.1">
    <property type="nucleotide sequence ID" value="NZ_AP023086.1"/>
</dbReference>
<dbReference type="NCBIfam" id="TIGR00172">
    <property type="entry name" value="maf"/>
    <property type="match status" value="1"/>
</dbReference>
<evidence type="ECO:0000256" key="4">
    <source>
        <dbReference type="HAMAP-Rule" id="MF_00528"/>
    </source>
</evidence>
<dbReference type="AlphaFoldDB" id="A0AAN2BK57"/>
<dbReference type="PIRSF" id="PIRSF006305">
    <property type="entry name" value="Maf"/>
    <property type="match status" value="1"/>
</dbReference>
<dbReference type="Gene3D" id="3.90.950.10">
    <property type="match status" value="1"/>
</dbReference>
<protein>
    <recommendedName>
        <fullName evidence="4">dTTP/UTP pyrophosphatase</fullName>
        <shortName evidence="4">dTTPase/UTPase</shortName>
        <ecNumber evidence="4">3.6.1.9</ecNumber>
    </recommendedName>
    <alternativeName>
        <fullName evidence="4">Nucleoside triphosphate pyrophosphatase</fullName>
    </alternativeName>
    <alternativeName>
        <fullName evidence="4">Nucleotide pyrophosphatase</fullName>
        <shortName evidence="4">Nucleotide PPase</shortName>
    </alternativeName>
</protein>
<comment type="subcellular location">
    <subcellularLocation>
        <location evidence="4">Cytoplasm</location>
    </subcellularLocation>
</comment>
<dbReference type="PANTHER" id="PTHR43213">
    <property type="entry name" value="BIFUNCTIONAL DTTP/UTP PYROPHOSPHATASE/METHYLTRANSFERASE PROTEIN-RELATED"/>
    <property type="match status" value="1"/>
</dbReference>
<comment type="cofactor">
    <cofactor evidence="1 4">
        <name>a divalent metal cation</name>
        <dbReference type="ChEBI" id="CHEBI:60240"/>
    </cofactor>
</comment>
<dbReference type="Proteomes" id="UP001320119">
    <property type="component" value="Chromosome"/>
</dbReference>
<evidence type="ECO:0000256" key="3">
    <source>
        <dbReference type="ARBA" id="ARBA00023080"/>
    </source>
</evidence>
<comment type="function">
    <text evidence="4">Nucleoside triphosphate pyrophosphatase that hydrolyzes dTTP and UTP. May have a dual role in cell division arrest and in preventing the incorporation of modified nucleotides into cellular nucleic acids.</text>
</comment>
<gene>
    <name evidence="5" type="ORF">MARGE09_P1855</name>
</gene>
<keyword evidence="3 4" id="KW-0546">Nucleotide metabolism</keyword>
<reference evidence="5 6" key="1">
    <citation type="journal article" date="2022" name="IScience">
        <title>An ultrasensitive nanofiber-based assay for enzymatic hydrolysis and deep-sea microbial degradation of cellulose.</title>
        <authorList>
            <person name="Tsudome M."/>
            <person name="Tachioka M."/>
            <person name="Miyazaki M."/>
            <person name="Uchimura K."/>
            <person name="Tsuda M."/>
            <person name="Takaki Y."/>
            <person name="Deguchi S."/>
        </authorList>
    </citation>
    <scope>NUCLEOTIDE SEQUENCE [LARGE SCALE GENOMIC DNA]</scope>
    <source>
        <strain evidence="5 6">GE09</strain>
    </source>
</reference>
<dbReference type="SUPFAM" id="SSF52972">
    <property type="entry name" value="ITPase-like"/>
    <property type="match status" value="1"/>
</dbReference>
<proteinExistence type="inferred from homology"/>
<evidence type="ECO:0000256" key="1">
    <source>
        <dbReference type="ARBA" id="ARBA00001968"/>
    </source>
</evidence>
<dbReference type="Pfam" id="PF02545">
    <property type="entry name" value="Maf"/>
    <property type="match status" value="1"/>
</dbReference>
<keyword evidence="2 4" id="KW-0378">Hydrolase</keyword>
<sequence>MQANGAAKPKLFLASKSPRRAELLQQIGVPFEVLSIDVPEHRQEGEAPATYVARLAREKARAGAALVNGCAVLGADTIVECAGHVLEKPRDQAHAAEMLHLLSDQTHLVHTAVALCCNEQLYTDLVTSKVTFRALSSDEIARYWLTGEPADKAGGYGIQGLGAVFVQHLAGSYSGVMGLPIAQTQQLLASLNITCWQPDASTALM</sequence>
<name>A0AAN2BK57_9GAMM</name>
<feature type="site" description="Important for substrate specificity" evidence="4">
    <location>
        <position position="19"/>
    </location>
</feature>
<dbReference type="CDD" id="cd00555">
    <property type="entry name" value="Maf"/>
    <property type="match status" value="1"/>
</dbReference>
<dbReference type="GO" id="GO:0005737">
    <property type="term" value="C:cytoplasm"/>
    <property type="evidence" value="ECO:0007669"/>
    <property type="project" value="UniProtKB-SubCell"/>
</dbReference>
<dbReference type="PANTHER" id="PTHR43213:SF5">
    <property type="entry name" value="BIFUNCTIONAL DTTP_UTP PYROPHOSPHATASE_METHYLTRANSFERASE PROTEIN-RELATED"/>
    <property type="match status" value="1"/>
</dbReference>